<accession>A0A2G9H4A1</accession>
<comment type="caution">
    <text evidence="2">The sequence shown here is derived from an EMBL/GenBank/DDBJ whole genome shotgun (WGS) entry which is preliminary data.</text>
</comment>
<name>A0A2G9H4A1_9LAMI</name>
<feature type="region of interest" description="Disordered" evidence="1">
    <location>
        <begin position="89"/>
        <end position="108"/>
    </location>
</feature>
<evidence type="ECO:0000256" key="1">
    <source>
        <dbReference type="SAM" id="MobiDB-lite"/>
    </source>
</evidence>
<proteinExistence type="predicted"/>
<evidence type="ECO:0000313" key="3">
    <source>
        <dbReference type="Proteomes" id="UP000231279"/>
    </source>
</evidence>
<reference evidence="3" key="1">
    <citation type="journal article" date="2018" name="Gigascience">
        <title>Genome assembly of the Pink Ipe (Handroanthus impetiginosus, Bignoniaceae), a highly valued, ecologically keystone Neotropical timber forest tree.</title>
        <authorList>
            <person name="Silva-Junior O.B."/>
            <person name="Grattapaglia D."/>
            <person name="Novaes E."/>
            <person name="Collevatti R.G."/>
        </authorList>
    </citation>
    <scope>NUCLEOTIDE SEQUENCE [LARGE SCALE GENOMIC DNA]</scope>
    <source>
        <strain evidence="3">cv. UFG-1</strain>
    </source>
</reference>
<gene>
    <name evidence="2" type="ORF">CDL12_15066</name>
</gene>
<dbReference type="EMBL" id="NKXS01002716">
    <property type="protein sequence ID" value="PIN12323.1"/>
    <property type="molecule type" value="Genomic_DNA"/>
</dbReference>
<organism evidence="2 3">
    <name type="scientific">Handroanthus impetiginosus</name>
    <dbReference type="NCBI Taxonomy" id="429701"/>
    <lineage>
        <taxon>Eukaryota</taxon>
        <taxon>Viridiplantae</taxon>
        <taxon>Streptophyta</taxon>
        <taxon>Embryophyta</taxon>
        <taxon>Tracheophyta</taxon>
        <taxon>Spermatophyta</taxon>
        <taxon>Magnoliopsida</taxon>
        <taxon>eudicotyledons</taxon>
        <taxon>Gunneridae</taxon>
        <taxon>Pentapetalae</taxon>
        <taxon>asterids</taxon>
        <taxon>lamiids</taxon>
        <taxon>Lamiales</taxon>
        <taxon>Bignoniaceae</taxon>
        <taxon>Crescentiina</taxon>
        <taxon>Tabebuia alliance</taxon>
        <taxon>Handroanthus</taxon>
    </lineage>
</organism>
<evidence type="ECO:0000313" key="2">
    <source>
        <dbReference type="EMBL" id="PIN12323.1"/>
    </source>
</evidence>
<protein>
    <submittedName>
        <fullName evidence="2">Uncharacterized protein</fullName>
    </submittedName>
</protein>
<keyword evidence="3" id="KW-1185">Reference proteome</keyword>
<dbReference type="Proteomes" id="UP000231279">
    <property type="component" value="Unassembled WGS sequence"/>
</dbReference>
<sequence>MIVLATIQHRNKASSPRQRFAIPTGSPCHVRPTFEMQPLRVGCPIGTQRSVNAKCTRRSTLFAQAPHRNSPLIIQCPRQQFSIEIRQAHRANGSPSKQPTHRPMPRRPPCWLRFGLKTTKVATPSVSPRTRRAFDVYAQHWVGTTRTLVAHWATHAWPMPGWYRTRPTQAHSTFRLPFGEAHPSFLAKS</sequence>
<dbReference type="AlphaFoldDB" id="A0A2G9H4A1"/>